<dbReference type="EMBL" id="JADEWU010000029">
    <property type="protein sequence ID" value="MBE9144292.1"/>
    <property type="molecule type" value="Genomic_DNA"/>
</dbReference>
<accession>A0ABR9UCW0</accession>
<comment type="caution">
    <text evidence="1">The sequence shown here is derived from an EMBL/GenBank/DDBJ whole genome shotgun (WGS) entry which is preliminary data.</text>
</comment>
<name>A0ABR9UCW0_9CYAN</name>
<protein>
    <recommendedName>
        <fullName evidence="3">AB hydrolase-1 domain-containing protein</fullName>
    </recommendedName>
</protein>
<dbReference type="Proteomes" id="UP000640725">
    <property type="component" value="Unassembled WGS sequence"/>
</dbReference>
<keyword evidence="2" id="KW-1185">Reference proteome</keyword>
<organism evidence="1 2">
    <name type="scientific">Planktothrix mougeotii LEGE 06226</name>
    <dbReference type="NCBI Taxonomy" id="1828728"/>
    <lineage>
        <taxon>Bacteria</taxon>
        <taxon>Bacillati</taxon>
        <taxon>Cyanobacteriota</taxon>
        <taxon>Cyanophyceae</taxon>
        <taxon>Oscillatoriophycideae</taxon>
        <taxon>Oscillatoriales</taxon>
        <taxon>Microcoleaceae</taxon>
        <taxon>Planktothrix</taxon>
    </lineage>
</organism>
<reference evidence="1 2" key="1">
    <citation type="submission" date="2020-10" db="EMBL/GenBank/DDBJ databases">
        <authorList>
            <person name="Castelo-Branco R."/>
            <person name="Eusebio N."/>
            <person name="Adriana R."/>
            <person name="Vieira A."/>
            <person name="Brugerolle De Fraissinette N."/>
            <person name="Rezende De Castro R."/>
            <person name="Schneider M.P."/>
            <person name="Vasconcelos V."/>
            <person name="Leao P.N."/>
        </authorList>
    </citation>
    <scope>NUCLEOTIDE SEQUENCE [LARGE SCALE GENOMIC DNA]</scope>
    <source>
        <strain evidence="1 2">LEGE 06226</strain>
    </source>
</reference>
<gene>
    <name evidence="1" type="ORF">IQ236_13845</name>
</gene>
<evidence type="ECO:0000313" key="2">
    <source>
        <dbReference type="Proteomes" id="UP000640725"/>
    </source>
</evidence>
<evidence type="ECO:0000313" key="1">
    <source>
        <dbReference type="EMBL" id="MBE9144292.1"/>
    </source>
</evidence>
<proteinExistence type="predicted"/>
<sequence>MSFDVVFVHGTGVREPAYTRSFNTISDKLKAKDSNLRLHRCYWGESCGTKLNKGGITIPNFDTPRDAIDDNLSDEEEITLGLWKLLYQNPLAELQILSSKIDSQQKELEVDPPWKPSPSEELRQRIRKLHSSSSLYEKLEQAGIAKVFNEACTVVVQNRDYQKVIKSAQSLLDALDEYSLAIARAIVAKSVVLLESEYDDPTLSLNDDLRDEIVLQIAEKLGDNTPWRIHEIPKNVLINSFIGLCFNHLQGNRHTESEKYSKGIGDILMYQARGQKIRDYIRDIITPLPGPVVLIGHSLGGIACVDLLLEKNPPQVHLLITVGSQAPLLYELNALVGMEYSPNATLPPNFPRWLNIYTKNDLLSYVGGKILAGVEDEKVEIKEPFPKSHGAYWTNDEMWDKVLERMRK</sequence>
<dbReference type="InterPro" id="IPR029058">
    <property type="entry name" value="AB_hydrolase_fold"/>
</dbReference>
<dbReference type="SUPFAM" id="SSF53474">
    <property type="entry name" value="alpha/beta-Hydrolases"/>
    <property type="match status" value="1"/>
</dbReference>
<dbReference type="Gene3D" id="3.40.50.1820">
    <property type="entry name" value="alpha/beta hydrolase"/>
    <property type="match status" value="1"/>
</dbReference>
<evidence type="ECO:0008006" key="3">
    <source>
        <dbReference type="Google" id="ProtNLM"/>
    </source>
</evidence>